<dbReference type="Pfam" id="PF00589">
    <property type="entry name" value="Phage_integrase"/>
    <property type="match status" value="1"/>
</dbReference>
<evidence type="ECO:0000313" key="6">
    <source>
        <dbReference type="Proteomes" id="UP000093962"/>
    </source>
</evidence>
<reference evidence="5 6" key="1">
    <citation type="submission" date="2016-06" db="EMBL/GenBank/DDBJ databases">
        <authorList>
            <person name="Kjaerup R.B."/>
            <person name="Dalgaard T.S."/>
            <person name="Juul-Madsen H.R."/>
        </authorList>
    </citation>
    <scope>NUCLEOTIDE SEQUENCE [LARGE SCALE GENOMIC DNA]</scope>
    <source>
        <strain evidence="5 6">1199456.5</strain>
    </source>
</reference>
<evidence type="ECO:0000256" key="1">
    <source>
        <dbReference type="ARBA" id="ARBA00008857"/>
    </source>
</evidence>
<accession>A0A1A0M1Y0</accession>
<sequence>MIPLTVLSADHKSRISRDRNELLSAIISAPGFDAVFRADVIRIPGNHPIFGWACGVTGCARPRRSSTTKLCANHDDAWLQAERCGATMGTYLKTALPLKATMGANVHTCRLCGDRPAFNADTRLCKRHHRRWYLYEKSAGETKLDEWLCTQGPFTSYGTCLCTACVDLAASPLGLCHQHEDRYRQAGKPGGATLPWQWAVNLEPHGHPVPVTYRDQKLFRRWCDEANPVLRNGVVNLTGMRPLIKAEFKWGMFAHTQNADPTSWEIYEIQRLVNVCRRKRYASLYDHDGVWTDADHKAVLDPRVTMIGREIIDGLRVVYYSPADTKDAGFIETDHFGRRFPVARSKFDISAVPQVWLRDLLWEHLAELLRSERGPKRRGTFDNLRRAAVELGAYLEVNAPQNGNVPELLTVAHAQGFAADQRHRERHGLPSLAVTGPGGKPSTVTTITRRIVFNAIRQLLYRALESGRAADIGLPRAFVVEFPKAGPDPKRSRSPFSDDVAKALANDANLQAFAEKFDPYDRGLRDVWEVIVVTGRRCGEVLQLRLDCIGRYGQFPMLWHDQTKVGNYNEGIRIPETLFTRIEERRAKTLARFERRQGRQPTRSERSAMALFPSNVRNRNENRSISYGFFSHSFKQWVDELDLPSAVPHQARHTLATNLLRAGASLTHIRRYLGQVSDRMAEHYVSVSHSDLEDILQTVWVSGPATDTPGILLSDSANPITKEQAAAIAVDLSRRSTPAEGGFCTFQPVVNGSACPWNLDCHNCDKFVMSGADLLYWRRKQEQWRSIAERAPDDATADYLHQVFEPTARAIAGLEKALASLGLLDQALSLDLRRPQDYFHRVWNTNFLTSSLTALSEQHQERAATTGPV</sequence>
<dbReference type="AlphaFoldDB" id="A0A1A0M1Y0"/>
<dbReference type="GO" id="GO:0015074">
    <property type="term" value="P:DNA integration"/>
    <property type="evidence" value="ECO:0007669"/>
    <property type="project" value="InterPro"/>
</dbReference>
<evidence type="ECO:0000256" key="2">
    <source>
        <dbReference type="ARBA" id="ARBA00023125"/>
    </source>
</evidence>
<dbReference type="RefSeq" id="WP_064860552.1">
    <property type="nucleotide sequence ID" value="NZ_LZSF01000255.1"/>
</dbReference>
<dbReference type="GO" id="GO:0006310">
    <property type="term" value="P:DNA recombination"/>
    <property type="evidence" value="ECO:0007669"/>
    <property type="project" value="UniProtKB-KW"/>
</dbReference>
<evidence type="ECO:0000259" key="4">
    <source>
        <dbReference type="PROSITE" id="PS51898"/>
    </source>
</evidence>
<name>A0A1A0M1Y0_MYCMU</name>
<dbReference type="InterPro" id="IPR011010">
    <property type="entry name" value="DNA_brk_join_enz"/>
</dbReference>
<dbReference type="PANTHER" id="PTHR30349">
    <property type="entry name" value="PHAGE INTEGRASE-RELATED"/>
    <property type="match status" value="1"/>
</dbReference>
<dbReference type="PANTHER" id="PTHR30349:SF41">
    <property type="entry name" value="INTEGRASE_RECOMBINASE PROTEIN MJ0367-RELATED"/>
    <property type="match status" value="1"/>
</dbReference>
<evidence type="ECO:0000256" key="3">
    <source>
        <dbReference type="ARBA" id="ARBA00023172"/>
    </source>
</evidence>
<dbReference type="SUPFAM" id="SSF56349">
    <property type="entry name" value="DNA breaking-rejoining enzymes"/>
    <property type="match status" value="1"/>
</dbReference>
<evidence type="ECO:0000313" key="5">
    <source>
        <dbReference type="EMBL" id="OBA79332.1"/>
    </source>
</evidence>
<dbReference type="CDD" id="cd00397">
    <property type="entry name" value="DNA_BRE_C"/>
    <property type="match status" value="1"/>
</dbReference>
<gene>
    <name evidence="5" type="ORF">A5642_03930</name>
</gene>
<comment type="similarity">
    <text evidence="1">Belongs to the 'phage' integrase family.</text>
</comment>
<dbReference type="Proteomes" id="UP000093962">
    <property type="component" value="Unassembled WGS sequence"/>
</dbReference>
<proteinExistence type="inferred from homology"/>
<keyword evidence="2" id="KW-0238">DNA-binding</keyword>
<keyword evidence="3" id="KW-0233">DNA recombination</keyword>
<comment type="caution">
    <text evidence="5">The sequence shown here is derived from an EMBL/GenBank/DDBJ whole genome shotgun (WGS) entry which is preliminary data.</text>
</comment>
<protein>
    <submittedName>
        <fullName evidence="5">Integrase</fullName>
    </submittedName>
</protein>
<organism evidence="5 6">
    <name type="scientific">Mycolicibacterium mucogenicum</name>
    <name type="common">Mycobacterium mucogenicum</name>
    <dbReference type="NCBI Taxonomy" id="56689"/>
    <lineage>
        <taxon>Bacteria</taxon>
        <taxon>Bacillati</taxon>
        <taxon>Actinomycetota</taxon>
        <taxon>Actinomycetes</taxon>
        <taxon>Mycobacteriales</taxon>
        <taxon>Mycobacteriaceae</taxon>
        <taxon>Mycolicibacterium</taxon>
    </lineage>
</organism>
<dbReference type="InterPro" id="IPR013762">
    <property type="entry name" value="Integrase-like_cat_sf"/>
</dbReference>
<dbReference type="Gene3D" id="1.10.443.10">
    <property type="entry name" value="Intergrase catalytic core"/>
    <property type="match status" value="1"/>
</dbReference>
<feature type="domain" description="Tyr recombinase" evidence="4">
    <location>
        <begin position="499"/>
        <end position="697"/>
    </location>
</feature>
<dbReference type="InterPro" id="IPR002104">
    <property type="entry name" value="Integrase_catalytic"/>
</dbReference>
<dbReference type="InterPro" id="IPR050090">
    <property type="entry name" value="Tyrosine_recombinase_XerCD"/>
</dbReference>
<dbReference type="GO" id="GO:0003677">
    <property type="term" value="F:DNA binding"/>
    <property type="evidence" value="ECO:0007669"/>
    <property type="project" value="UniProtKB-KW"/>
</dbReference>
<dbReference type="PROSITE" id="PS51898">
    <property type="entry name" value="TYR_RECOMBINASE"/>
    <property type="match status" value="1"/>
</dbReference>
<dbReference type="EMBL" id="LZSF01000255">
    <property type="protein sequence ID" value="OBA79332.1"/>
    <property type="molecule type" value="Genomic_DNA"/>
</dbReference>